<comment type="caution">
    <text evidence="2">The sequence shown here is derived from an EMBL/GenBank/DDBJ whole genome shotgun (WGS) entry which is preliminary data.</text>
</comment>
<reference evidence="3" key="1">
    <citation type="journal article" date="2019" name="Int. J. Syst. Evol. Microbiol.">
        <title>The Global Catalogue of Microorganisms (GCM) 10K type strain sequencing project: providing services to taxonomists for standard genome sequencing and annotation.</title>
        <authorList>
            <consortium name="The Broad Institute Genomics Platform"/>
            <consortium name="The Broad Institute Genome Sequencing Center for Infectious Disease"/>
            <person name="Wu L."/>
            <person name="Ma J."/>
        </authorList>
    </citation>
    <scope>NUCLEOTIDE SEQUENCE [LARGE SCALE GENOMIC DNA]</scope>
    <source>
        <strain evidence="3">JCM 18409</strain>
    </source>
</reference>
<evidence type="ECO:0000313" key="2">
    <source>
        <dbReference type="EMBL" id="GAA5031400.1"/>
    </source>
</evidence>
<gene>
    <name evidence="2" type="ORF">GCM10023335_72740</name>
</gene>
<evidence type="ECO:0000313" key="3">
    <source>
        <dbReference type="Proteomes" id="UP001501759"/>
    </source>
</evidence>
<organism evidence="2 3">
    <name type="scientific">Streptomyces siamensis</name>
    <dbReference type="NCBI Taxonomy" id="1274986"/>
    <lineage>
        <taxon>Bacteria</taxon>
        <taxon>Bacillati</taxon>
        <taxon>Actinomycetota</taxon>
        <taxon>Actinomycetes</taxon>
        <taxon>Kitasatosporales</taxon>
        <taxon>Streptomycetaceae</taxon>
        <taxon>Streptomyces</taxon>
    </lineage>
</organism>
<feature type="compositionally biased region" description="Basic residues" evidence="1">
    <location>
        <begin position="90"/>
        <end position="101"/>
    </location>
</feature>
<name>A0ABP9JI81_9ACTN</name>
<evidence type="ECO:0000256" key="1">
    <source>
        <dbReference type="SAM" id="MobiDB-lite"/>
    </source>
</evidence>
<feature type="region of interest" description="Disordered" evidence="1">
    <location>
        <begin position="52"/>
        <end position="101"/>
    </location>
</feature>
<proteinExistence type="predicted"/>
<dbReference type="EMBL" id="BAABKB010000035">
    <property type="protein sequence ID" value="GAA5031400.1"/>
    <property type="molecule type" value="Genomic_DNA"/>
</dbReference>
<dbReference type="Proteomes" id="UP001501759">
    <property type="component" value="Unassembled WGS sequence"/>
</dbReference>
<protein>
    <submittedName>
        <fullName evidence="2">Uncharacterized protein</fullName>
    </submittedName>
</protein>
<sequence length="101" mass="10568">MRRRLRAAGVPVTAVWCGATVHGVAVPDALSSTGAARRAMALEEAAPVRSRRRVAASQGGGGECAFHGVGRSGDRVMASGDRGLGLRGPWGRRRRHRAARA</sequence>
<keyword evidence="3" id="KW-1185">Reference proteome</keyword>
<accession>A0ABP9JI81</accession>